<feature type="transmembrane region" description="Helical" evidence="1">
    <location>
        <begin position="320"/>
        <end position="338"/>
    </location>
</feature>
<feature type="transmembrane region" description="Helical" evidence="1">
    <location>
        <begin position="94"/>
        <end position="112"/>
    </location>
</feature>
<reference evidence="2" key="1">
    <citation type="submission" date="2021-01" db="EMBL/GenBank/DDBJ databases">
        <title>Rhizobium sp. strain KVB221 16S ribosomal RNA gene Genome sequencing and assembly.</title>
        <authorList>
            <person name="Kang M."/>
        </authorList>
    </citation>
    <scope>NUCLEOTIDE SEQUENCE</scope>
    <source>
        <strain evidence="2">KVB221</strain>
    </source>
</reference>
<sequence length="360" mass="37684">MTKSASGEKIAGYAWNSDEGRKGLRAAFAAALGFTVAVAVGSILPFLGPLFAAQFLLSSNRPMPLATAIGMIVLIVGLGTSLEYLVAIAGQRPLVIMPLLGGLYFCCFYIQASGKGGTVALLALMVGVMVPLFGILNRDLGESILSLLLKGVITGLLLMWLAHALLPARAEKDVTPVPSPKSPRPVAHALANTTILLLVVLLCLTNDRFSTAMVIPLTVASLLMQLDVAASGKAATGLMLVNFLGGLAACIAFSFLEMRPTLPFLFLTVLTAGLTFGGHAARNIPAAKVFAGAFTIFLLILGIAISPIPGTAGETFSTRIFSIVLAILIVLTLAPILWPRHRPEAMAAEEDAEHPELSNS</sequence>
<feature type="transmembrane region" description="Helical" evidence="1">
    <location>
        <begin position="68"/>
        <end position="87"/>
    </location>
</feature>
<evidence type="ECO:0000256" key="1">
    <source>
        <dbReference type="SAM" id="Phobius"/>
    </source>
</evidence>
<evidence type="ECO:0000313" key="3">
    <source>
        <dbReference type="Proteomes" id="UP000633219"/>
    </source>
</evidence>
<feature type="transmembrane region" description="Helical" evidence="1">
    <location>
        <begin position="118"/>
        <end position="135"/>
    </location>
</feature>
<protein>
    <submittedName>
        <fullName evidence="2">DUF2955 domain-containing protein</fullName>
    </submittedName>
</protein>
<dbReference type="RefSeq" id="WP_201663985.1">
    <property type="nucleotide sequence ID" value="NZ_JAEQNC010000024.1"/>
</dbReference>
<feature type="transmembrane region" description="Helical" evidence="1">
    <location>
        <begin position="289"/>
        <end position="308"/>
    </location>
</feature>
<organism evidence="2 3">
    <name type="scientific">Rhizobium setariae</name>
    <dbReference type="NCBI Taxonomy" id="2801340"/>
    <lineage>
        <taxon>Bacteria</taxon>
        <taxon>Pseudomonadati</taxon>
        <taxon>Pseudomonadota</taxon>
        <taxon>Alphaproteobacteria</taxon>
        <taxon>Hyphomicrobiales</taxon>
        <taxon>Rhizobiaceae</taxon>
        <taxon>Rhizobium/Agrobacterium group</taxon>
        <taxon>Rhizobium</taxon>
    </lineage>
</organism>
<dbReference type="Proteomes" id="UP000633219">
    <property type="component" value="Unassembled WGS sequence"/>
</dbReference>
<keyword evidence="1" id="KW-1133">Transmembrane helix</keyword>
<feature type="transmembrane region" description="Helical" evidence="1">
    <location>
        <begin position="262"/>
        <end position="282"/>
    </location>
</feature>
<feature type="transmembrane region" description="Helical" evidence="1">
    <location>
        <begin position="186"/>
        <end position="204"/>
    </location>
</feature>
<proteinExistence type="predicted"/>
<feature type="transmembrane region" description="Helical" evidence="1">
    <location>
        <begin position="234"/>
        <end position="256"/>
    </location>
</feature>
<keyword evidence="1" id="KW-0812">Transmembrane</keyword>
<feature type="transmembrane region" description="Helical" evidence="1">
    <location>
        <begin position="26"/>
        <end position="48"/>
    </location>
</feature>
<dbReference type="AlphaFoldDB" id="A0A937CNF6"/>
<evidence type="ECO:0000313" key="2">
    <source>
        <dbReference type="EMBL" id="MBL0375440.1"/>
    </source>
</evidence>
<keyword evidence="1" id="KW-0472">Membrane</keyword>
<dbReference type="InterPro" id="IPR022604">
    <property type="entry name" value="DUF2955"/>
</dbReference>
<feature type="transmembrane region" description="Helical" evidence="1">
    <location>
        <begin position="147"/>
        <end position="166"/>
    </location>
</feature>
<accession>A0A937CNF6</accession>
<dbReference type="Pfam" id="PF11168">
    <property type="entry name" value="DUF2955"/>
    <property type="match status" value="1"/>
</dbReference>
<keyword evidence="3" id="KW-1185">Reference proteome</keyword>
<gene>
    <name evidence="2" type="ORF">JJB09_25870</name>
</gene>
<comment type="caution">
    <text evidence="2">The sequence shown here is derived from an EMBL/GenBank/DDBJ whole genome shotgun (WGS) entry which is preliminary data.</text>
</comment>
<name>A0A937CNF6_9HYPH</name>
<dbReference type="EMBL" id="JAEQNC010000024">
    <property type="protein sequence ID" value="MBL0375440.1"/>
    <property type="molecule type" value="Genomic_DNA"/>
</dbReference>